<gene>
    <name evidence="1" type="ORF">MILVUS5_LOCUS13625</name>
</gene>
<evidence type="ECO:0000313" key="1">
    <source>
        <dbReference type="EMBL" id="CAJ2644647.1"/>
    </source>
</evidence>
<proteinExistence type="predicted"/>
<evidence type="ECO:0000313" key="2">
    <source>
        <dbReference type="Proteomes" id="UP001177021"/>
    </source>
</evidence>
<name>A0ACB0JK61_TRIPR</name>
<comment type="caution">
    <text evidence="1">The sequence shown here is derived from an EMBL/GenBank/DDBJ whole genome shotgun (WGS) entry which is preliminary data.</text>
</comment>
<reference evidence="1" key="1">
    <citation type="submission" date="2023-10" db="EMBL/GenBank/DDBJ databases">
        <authorList>
            <person name="Rodriguez Cubillos JULIANA M."/>
            <person name="De Vega J."/>
        </authorList>
    </citation>
    <scope>NUCLEOTIDE SEQUENCE</scope>
</reference>
<keyword evidence="2" id="KW-1185">Reference proteome</keyword>
<dbReference type="Proteomes" id="UP001177021">
    <property type="component" value="Unassembled WGS sequence"/>
</dbReference>
<dbReference type="EMBL" id="CASHSV030000044">
    <property type="protein sequence ID" value="CAJ2644647.1"/>
    <property type="molecule type" value="Genomic_DNA"/>
</dbReference>
<accession>A0ACB0JK61</accession>
<organism evidence="1 2">
    <name type="scientific">Trifolium pratense</name>
    <name type="common">Red clover</name>
    <dbReference type="NCBI Taxonomy" id="57577"/>
    <lineage>
        <taxon>Eukaryota</taxon>
        <taxon>Viridiplantae</taxon>
        <taxon>Streptophyta</taxon>
        <taxon>Embryophyta</taxon>
        <taxon>Tracheophyta</taxon>
        <taxon>Spermatophyta</taxon>
        <taxon>Magnoliopsida</taxon>
        <taxon>eudicotyledons</taxon>
        <taxon>Gunneridae</taxon>
        <taxon>Pentapetalae</taxon>
        <taxon>rosids</taxon>
        <taxon>fabids</taxon>
        <taxon>Fabales</taxon>
        <taxon>Fabaceae</taxon>
        <taxon>Papilionoideae</taxon>
        <taxon>50 kb inversion clade</taxon>
        <taxon>NPAAA clade</taxon>
        <taxon>Hologalegina</taxon>
        <taxon>IRL clade</taxon>
        <taxon>Trifolieae</taxon>
        <taxon>Trifolium</taxon>
    </lineage>
</organism>
<protein>
    <submittedName>
        <fullName evidence="1">Uncharacterized protein</fullName>
    </submittedName>
</protein>
<sequence>MFVLMVSEYYMFSLYTTNAWNRTFLLINDDIPPINDFKNRLSADNTYEIQSNIIQSSSEMISQSSFSGFNRSAEDKFILGHPVIKIKHIIKLPKDQIYCIKQCYGSTPPFECKDGHPTDEPILRYKIDIQIFDGDDSAKFIFLDDTCIDLLGKTSSQLRQKMLDLGFTDTSDYRKDIDDLMGRTFAFRDELNVGGNSFVNFIDNQDCHDEIQSIARFRTHFETLPSITIRRCFRYF</sequence>